<dbReference type="GeneID" id="60926005"/>
<dbReference type="Pfam" id="PF04230">
    <property type="entry name" value="PS_pyruv_trans"/>
    <property type="match status" value="1"/>
</dbReference>
<name>Q8ABR8_BACTN</name>
<evidence type="ECO:0000313" key="2">
    <source>
        <dbReference type="EMBL" id="AAO75149.1"/>
    </source>
</evidence>
<dbReference type="Proteomes" id="UP000001414">
    <property type="component" value="Chromosome"/>
</dbReference>
<dbReference type="STRING" id="226186.BT_0042"/>
<reference evidence="2 3" key="1">
    <citation type="journal article" date="2003" name="Science">
        <title>A genomic view of the human-Bacteroides thetaiotaomicron symbiosis.</title>
        <authorList>
            <person name="Xu J."/>
            <person name="Bjursell M.K."/>
            <person name="Himrod J."/>
            <person name="Deng S."/>
            <person name="Carmichael L.K."/>
            <person name="Chiang H.C."/>
            <person name="Hooper L.V."/>
            <person name="Gordon J.I."/>
        </authorList>
    </citation>
    <scope>NUCLEOTIDE SEQUENCE [LARGE SCALE GENOMIC DNA]</scope>
    <source>
        <strain evidence="3">ATCC 29148 / DSM 2079 / JCM 5827 / CCUG 10774 / NCTC 10582 / VPI-5482 / E50</strain>
    </source>
</reference>
<dbReference type="HOGENOM" id="CLU_025617_1_0_10"/>
<gene>
    <name evidence="2" type="ordered locus">BT_0042</name>
</gene>
<dbReference type="InterPro" id="IPR007345">
    <property type="entry name" value="Polysacch_pyruvyl_Trfase"/>
</dbReference>
<dbReference type="eggNOG" id="COG2327">
    <property type="taxonomic scope" value="Bacteria"/>
</dbReference>
<reference evidence="2 3" key="2">
    <citation type="journal article" date="2009" name="Proc. Natl. Acad. Sci. U.S.A.">
        <title>Characterizing a model human gut microbiota composed of members of its two dominant bacterial phyla.</title>
        <authorList>
            <person name="Mahowald M.A."/>
            <person name="Rey F.E."/>
            <person name="Seedorf H."/>
            <person name="Turnbaugh P.J."/>
            <person name="Fulton R.S."/>
            <person name="Wollam A."/>
            <person name="Shah N."/>
            <person name="Wang C."/>
            <person name="Magrini V."/>
            <person name="Wilson R.K."/>
            <person name="Cantarel B.L."/>
            <person name="Coutinho P.M."/>
            <person name="Henrissat B."/>
            <person name="Crock L.W."/>
            <person name="Russell A."/>
            <person name="Verberkmoes N.C."/>
            <person name="Hettich R.L."/>
            <person name="Gordon J.I."/>
        </authorList>
    </citation>
    <scope>NUCLEOTIDE SEQUENCE [LARGE SCALE GENOMIC DNA]</scope>
    <source>
        <strain evidence="3">ATCC 29148 / DSM 2079 / JCM 5827 / CCUG 10774 / NCTC 10582 / VPI-5482 / E50</strain>
    </source>
</reference>
<organism evidence="2 3">
    <name type="scientific">Bacteroides thetaiotaomicron (strain ATCC 29148 / DSM 2079 / JCM 5827 / CCUG 10774 / NCTC 10582 / VPI-5482 / E50)</name>
    <dbReference type="NCBI Taxonomy" id="226186"/>
    <lineage>
        <taxon>Bacteria</taxon>
        <taxon>Pseudomonadati</taxon>
        <taxon>Bacteroidota</taxon>
        <taxon>Bacteroidia</taxon>
        <taxon>Bacteroidales</taxon>
        <taxon>Bacteroidaceae</taxon>
        <taxon>Bacteroides</taxon>
    </lineage>
</organism>
<dbReference type="KEGG" id="bth:BT_0042"/>
<sequence length="386" mass="44615">MKIGILTQPLSNNYGGILQALALQTVLRSMGHETVILSREYDYPPFRLCLMRILSVLKCIVRKYILRDNRAIIANPFLHFYATDKTQVYDDNEIQAFIRKNLKCSVRLQSTWILKIYVRLHHFDAFLVGSDQVWRESFSPCITNFFLDFLSQKCRAKRIAYGASFGVEQNPISVASLNQCVELAKRFDAISVREQSGVKIMKETFHLSACQVLDPTLLLPVDFYRSFMQKSDMDSSGLVSYLLDGNEEKRNIIAVAREQLQLSQTELLLFPSRYKDEVPRFSSVSSWLSAFANADFVVTDSFHGCVFSIIFRKPFVVISNSGRGNERFFSLLDTFGLNDRLVFSYEEFVDKEEILLIEQDYTEVERKYENLKVKSLEFLFQALNEN</sequence>
<accession>Q8ABR8</accession>
<protein>
    <submittedName>
        <fullName evidence="2">Nitroreductase-like protein</fullName>
    </submittedName>
</protein>
<dbReference type="EnsemblBacteria" id="AAO75149">
    <property type="protein sequence ID" value="AAO75149"/>
    <property type="gene ID" value="BT_0042"/>
</dbReference>
<dbReference type="AlphaFoldDB" id="Q8ABR8"/>
<feature type="domain" description="Polysaccharide pyruvyl transferase" evidence="1">
    <location>
        <begin position="13"/>
        <end position="321"/>
    </location>
</feature>
<dbReference type="InParanoid" id="Q8ABR8"/>
<dbReference type="PATRIC" id="fig|226186.12.peg.42"/>
<evidence type="ECO:0000259" key="1">
    <source>
        <dbReference type="Pfam" id="PF04230"/>
    </source>
</evidence>
<keyword evidence="3" id="KW-1185">Reference proteome</keyword>
<dbReference type="PaxDb" id="226186-BT_0042"/>
<evidence type="ECO:0000313" key="3">
    <source>
        <dbReference type="Proteomes" id="UP000001414"/>
    </source>
</evidence>
<proteinExistence type="predicted"/>
<dbReference type="OrthoDB" id="9799278at2"/>
<dbReference type="RefSeq" id="WP_009039963.1">
    <property type="nucleotide sequence ID" value="NC_004663.1"/>
</dbReference>
<dbReference type="EMBL" id="AE015928">
    <property type="protein sequence ID" value="AAO75149.1"/>
    <property type="molecule type" value="Genomic_DNA"/>
</dbReference>